<evidence type="ECO:0000313" key="9">
    <source>
        <dbReference type="Proteomes" id="UP000239800"/>
    </source>
</evidence>
<dbReference type="PANTHER" id="PTHR10434:SF64">
    <property type="entry name" value="1-ACYL-SN-GLYCEROL-3-PHOSPHATE ACYLTRANSFERASE-RELATED"/>
    <property type="match status" value="1"/>
</dbReference>
<keyword evidence="2" id="KW-0444">Lipid biosynthesis</keyword>
<dbReference type="OrthoDB" id="9803035at2"/>
<accession>A0A2S7KSB9</accession>
<comment type="caution">
    <text evidence="8">The sequence shown here is derived from an EMBL/GenBank/DDBJ whole genome shotgun (WGS) entry which is preliminary data.</text>
</comment>
<evidence type="ECO:0000256" key="2">
    <source>
        <dbReference type="ARBA" id="ARBA00022516"/>
    </source>
</evidence>
<evidence type="ECO:0000256" key="1">
    <source>
        <dbReference type="ARBA" id="ARBA00005189"/>
    </source>
</evidence>
<keyword evidence="5 8" id="KW-0012">Acyltransferase</keyword>
<feature type="transmembrane region" description="Helical" evidence="6">
    <location>
        <begin position="43"/>
        <end position="62"/>
    </location>
</feature>
<evidence type="ECO:0000256" key="4">
    <source>
        <dbReference type="ARBA" id="ARBA00023098"/>
    </source>
</evidence>
<comment type="pathway">
    <text evidence="1">Lipid metabolism.</text>
</comment>
<dbReference type="SMART" id="SM00563">
    <property type="entry name" value="PlsC"/>
    <property type="match status" value="1"/>
</dbReference>
<sequence length="246" mass="28222">MKVIQAILGSLYRIWFYIWVGVVILILLPALTISISRKSWYPFFFKLARVWARMILYGMGLFPKVRFDQKLKKGANYILVANHTSMTDIMLMLHVSSVPFVFVGKKELAALPLFGYFYKRTCILVDRNNARSKHGVYQASKERLEAGLSVCIFPEGGIPDNPVDLVDHFKDGAFRMAIEHQIPVIPMTFYDNKKRLPDTFYIGGPGKLRVRVHKPVSTVGLANSDRLSLRDDVRNTILRDLQEDRN</sequence>
<dbReference type="AlphaFoldDB" id="A0A2S7KSB9"/>
<name>A0A2S7KSB9_9FLAO</name>
<dbReference type="CDD" id="cd07989">
    <property type="entry name" value="LPLAT_AGPAT-like"/>
    <property type="match status" value="1"/>
</dbReference>
<evidence type="ECO:0000313" key="8">
    <source>
        <dbReference type="EMBL" id="PQB05521.1"/>
    </source>
</evidence>
<reference evidence="8 9" key="1">
    <citation type="submission" date="2016-11" db="EMBL/GenBank/DDBJ databases">
        <title>Trade-off between light-utilization and light-protection in marine flavobacteria.</title>
        <authorList>
            <person name="Kumagai Y."/>
        </authorList>
    </citation>
    <scope>NUCLEOTIDE SEQUENCE [LARGE SCALE GENOMIC DNA]</scope>
    <source>
        <strain evidence="8 9">NBRC 107741</strain>
    </source>
</reference>
<organism evidence="8 9">
    <name type="scientific">Aureitalea marina</name>
    <dbReference type="NCBI Taxonomy" id="930804"/>
    <lineage>
        <taxon>Bacteria</taxon>
        <taxon>Pseudomonadati</taxon>
        <taxon>Bacteroidota</taxon>
        <taxon>Flavobacteriia</taxon>
        <taxon>Flavobacteriales</taxon>
        <taxon>Flavobacteriaceae</taxon>
        <taxon>Aureitalea</taxon>
    </lineage>
</organism>
<dbReference type="GO" id="GO:0003841">
    <property type="term" value="F:1-acylglycerol-3-phosphate O-acyltransferase activity"/>
    <property type="evidence" value="ECO:0007669"/>
    <property type="project" value="TreeGrafter"/>
</dbReference>
<keyword evidence="3 8" id="KW-0808">Transferase</keyword>
<evidence type="ECO:0000259" key="7">
    <source>
        <dbReference type="SMART" id="SM00563"/>
    </source>
</evidence>
<dbReference type="Pfam" id="PF01553">
    <property type="entry name" value="Acyltransferase"/>
    <property type="match status" value="1"/>
</dbReference>
<keyword evidence="6" id="KW-0812">Transmembrane</keyword>
<protein>
    <submittedName>
        <fullName evidence="8">1-acyl-sn-glycerol-3-phosphate acyltransferase</fullName>
    </submittedName>
</protein>
<proteinExistence type="predicted"/>
<feature type="transmembrane region" description="Helical" evidence="6">
    <location>
        <begin position="12"/>
        <end position="31"/>
    </location>
</feature>
<dbReference type="PANTHER" id="PTHR10434">
    <property type="entry name" value="1-ACYL-SN-GLYCEROL-3-PHOSPHATE ACYLTRANSFERASE"/>
    <property type="match status" value="1"/>
</dbReference>
<dbReference type="SUPFAM" id="SSF69593">
    <property type="entry name" value="Glycerol-3-phosphate (1)-acyltransferase"/>
    <property type="match status" value="1"/>
</dbReference>
<dbReference type="RefSeq" id="WP_104813465.1">
    <property type="nucleotide sequence ID" value="NZ_MQUB01000001.1"/>
</dbReference>
<gene>
    <name evidence="8" type="ORF">BST85_11915</name>
</gene>
<dbReference type="InterPro" id="IPR002123">
    <property type="entry name" value="Plipid/glycerol_acylTrfase"/>
</dbReference>
<dbReference type="GO" id="GO:0006654">
    <property type="term" value="P:phosphatidic acid biosynthetic process"/>
    <property type="evidence" value="ECO:0007669"/>
    <property type="project" value="TreeGrafter"/>
</dbReference>
<keyword evidence="9" id="KW-1185">Reference proteome</keyword>
<keyword evidence="6" id="KW-1133">Transmembrane helix</keyword>
<feature type="domain" description="Phospholipid/glycerol acyltransferase" evidence="7">
    <location>
        <begin position="77"/>
        <end position="192"/>
    </location>
</feature>
<keyword evidence="6" id="KW-0472">Membrane</keyword>
<evidence type="ECO:0000256" key="3">
    <source>
        <dbReference type="ARBA" id="ARBA00022679"/>
    </source>
</evidence>
<evidence type="ECO:0000256" key="5">
    <source>
        <dbReference type="ARBA" id="ARBA00023315"/>
    </source>
</evidence>
<evidence type="ECO:0000256" key="6">
    <source>
        <dbReference type="SAM" id="Phobius"/>
    </source>
</evidence>
<dbReference type="Proteomes" id="UP000239800">
    <property type="component" value="Unassembled WGS sequence"/>
</dbReference>
<keyword evidence="4" id="KW-0443">Lipid metabolism</keyword>
<dbReference type="EMBL" id="MQUB01000001">
    <property type="protein sequence ID" value="PQB05521.1"/>
    <property type="molecule type" value="Genomic_DNA"/>
</dbReference>